<proteinExistence type="predicted"/>
<dbReference type="RefSeq" id="WP_114308522.1">
    <property type="nucleotide sequence ID" value="NZ_QPJO01000001.1"/>
</dbReference>
<protein>
    <submittedName>
        <fullName evidence="1">Uncharacterized protein</fullName>
    </submittedName>
</protein>
<evidence type="ECO:0000313" key="1">
    <source>
        <dbReference type="EMBL" id="RCW94047.1"/>
    </source>
</evidence>
<accession>A0A368ZLN7</accession>
<gene>
    <name evidence="1" type="ORF">DFQ08_101850</name>
</gene>
<dbReference type="AlphaFoldDB" id="A0A368ZLN7"/>
<comment type="caution">
    <text evidence="1">The sequence shown here is derived from an EMBL/GenBank/DDBJ whole genome shotgun (WGS) entry which is preliminary data.</text>
</comment>
<keyword evidence="2" id="KW-1185">Reference proteome</keyword>
<sequence>MKSKIRDYFSPKKACTYLVLLITVVGYSQSKVEENTLKMDGINIEVTIDSVEDLESTFKPEDIDELFKMMTNNEELSLTLNCSFSEVKNNLKGSMTYSVIGRTNEKAKFLKNIEKIKATALKFYNLKNRR</sequence>
<evidence type="ECO:0000313" key="2">
    <source>
        <dbReference type="Proteomes" id="UP000253436"/>
    </source>
</evidence>
<dbReference type="OrthoDB" id="1440794at2"/>
<name>A0A368ZLN7_9FLAO</name>
<dbReference type="EMBL" id="QPJO01000001">
    <property type="protein sequence ID" value="RCW94047.1"/>
    <property type="molecule type" value="Genomic_DNA"/>
</dbReference>
<reference evidence="1 2" key="1">
    <citation type="submission" date="2018-07" db="EMBL/GenBank/DDBJ databases">
        <title>Genomic Encyclopedia of Type Strains, Phase III (KMG-III): the genomes of soil and plant-associated and newly described type strains.</title>
        <authorList>
            <person name="Whitman W."/>
        </authorList>
    </citation>
    <scope>NUCLEOTIDE SEQUENCE [LARGE SCALE GENOMIC DNA]</scope>
    <source>
        <strain evidence="1 2">CECT 7958</strain>
    </source>
</reference>
<dbReference type="Proteomes" id="UP000253436">
    <property type="component" value="Unassembled WGS sequence"/>
</dbReference>
<organism evidence="1 2">
    <name type="scientific">Winogradskyella arenosi</name>
    <dbReference type="NCBI Taxonomy" id="533325"/>
    <lineage>
        <taxon>Bacteria</taxon>
        <taxon>Pseudomonadati</taxon>
        <taxon>Bacteroidota</taxon>
        <taxon>Flavobacteriia</taxon>
        <taxon>Flavobacteriales</taxon>
        <taxon>Flavobacteriaceae</taxon>
        <taxon>Winogradskyella</taxon>
    </lineage>
</organism>